<sequence length="95" mass="10871">MSVGILAVGQTSEYQNIHNYLDMLIINTYMVVRSGLRCHIWTSTVISERLLKHLDVTDILISADLQRYQQYFMAGNTASIRFLTQCTNNTKFGSH</sequence>
<accession>A0A914QD34</accession>
<dbReference type="WBParaSite" id="PDA_v2.g29638.t1">
    <property type="protein sequence ID" value="PDA_v2.g29638.t1"/>
    <property type="gene ID" value="PDA_v2.g29638"/>
</dbReference>
<proteinExistence type="predicted"/>
<reference evidence="2" key="1">
    <citation type="submission" date="2022-11" db="UniProtKB">
        <authorList>
            <consortium name="WormBaseParasite"/>
        </authorList>
    </citation>
    <scope>IDENTIFICATION</scope>
</reference>
<organism evidence="1 2">
    <name type="scientific">Panagrolaimus davidi</name>
    <dbReference type="NCBI Taxonomy" id="227884"/>
    <lineage>
        <taxon>Eukaryota</taxon>
        <taxon>Metazoa</taxon>
        <taxon>Ecdysozoa</taxon>
        <taxon>Nematoda</taxon>
        <taxon>Chromadorea</taxon>
        <taxon>Rhabditida</taxon>
        <taxon>Tylenchina</taxon>
        <taxon>Panagrolaimomorpha</taxon>
        <taxon>Panagrolaimoidea</taxon>
        <taxon>Panagrolaimidae</taxon>
        <taxon>Panagrolaimus</taxon>
    </lineage>
</organism>
<evidence type="ECO:0000313" key="1">
    <source>
        <dbReference type="Proteomes" id="UP000887578"/>
    </source>
</evidence>
<keyword evidence="1" id="KW-1185">Reference proteome</keyword>
<dbReference type="AlphaFoldDB" id="A0A914QD34"/>
<evidence type="ECO:0000313" key="2">
    <source>
        <dbReference type="WBParaSite" id="PDA_v2.g29638.t1"/>
    </source>
</evidence>
<dbReference type="Proteomes" id="UP000887578">
    <property type="component" value="Unplaced"/>
</dbReference>
<name>A0A914QD34_9BILA</name>
<protein>
    <submittedName>
        <fullName evidence="2">Uncharacterized protein</fullName>
    </submittedName>
</protein>